<reference evidence="2" key="1">
    <citation type="submission" date="2021-01" db="EMBL/GenBank/DDBJ databases">
        <authorList>
            <person name="Corre E."/>
            <person name="Pelletier E."/>
            <person name="Niang G."/>
            <person name="Scheremetjew M."/>
            <person name="Finn R."/>
            <person name="Kale V."/>
            <person name="Holt S."/>
            <person name="Cochrane G."/>
            <person name="Meng A."/>
            <person name="Brown T."/>
            <person name="Cohen L."/>
        </authorList>
    </citation>
    <scope>NUCLEOTIDE SEQUENCE</scope>
    <source>
        <strain evidence="2">CCMP2877</strain>
    </source>
</reference>
<feature type="compositionally biased region" description="Basic residues" evidence="1">
    <location>
        <begin position="7"/>
        <end position="18"/>
    </location>
</feature>
<gene>
    <name evidence="2" type="ORF">PPAR1163_LOCUS22057</name>
</gene>
<organism evidence="2">
    <name type="scientific">Phaeomonas parva</name>
    <dbReference type="NCBI Taxonomy" id="124430"/>
    <lineage>
        <taxon>Eukaryota</taxon>
        <taxon>Sar</taxon>
        <taxon>Stramenopiles</taxon>
        <taxon>Ochrophyta</taxon>
        <taxon>Pinguiophyceae</taxon>
        <taxon>Pinguiochrysidales</taxon>
        <taxon>Pinguiochrysidaceae</taxon>
        <taxon>Phaeomonas</taxon>
    </lineage>
</organism>
<feature type="region of interest" description="Disordered" evidence="1">
    <location>
        <begin position="1"/>
        <end position="50"/>
    </location>
</feature>
<dbReference type="PANTHER" id="PTHR36983">
    <property type="entry name" value="DNAJ HOMOLOG SUBFAMILY C MEMBER 13"/>
    <property type="match status" value="1"/>
</dbReference>
<dbReference type="GO" id="GO:0006898">
    <property type="term" value="P:receptor-mediated endocytosis"/>
    <property type="evidence" value="ECO:0007669"/>
    <property type="project" value="TreeGrafter"/>
</dbReference>
<accession>A0A7S1UCA6</accession>
<dbReference type="AlphaFoldDB" id="A0A7S1UCA6"/>
<feature type="compositionally biased region" description="Acidic residues" evidence="1">
    <location>
        <begin position="537"/>
        <end position="563"/>
    </location>
</feature>
<dbReference type="PANTHER" id="PTHR36983:SF2">
    <property type="entry name" value="DNAJ HOMOLOG SUBFAMILY C MEMBER 13"/>
    <property type="match status" value="1"/>
</dbReference>
<sequence>MPGSPHPPRRPRRPRQPRQPRQPCAPPHHPTQSPQPPQPPRRIRRTVSQDTPWNKAEDSYLCCLLPRGVIAALIAVSPDEFCRVFNSLAVDTPDIFWDATTRKRLRADIEALVQRHFRASRSRSGVDMLVHDGNGHAALVHRESFSSFTGIKFMSSVDEFTRRAEENLPRLAAFPSPKHVTRKGLCLAPVDTRPRFLALYIVPFLLARRDDNFIVPPDAVLLRDLLDVVAGEETPSQDTWNRDGADDGAGVLNVDAAERLRVALAASRHLYAYWPASRACWSPAAAKMVMNVVRASLTRDRGNLAAAAAGLAFFLTVSRCERSSRQQAPSSLLDEATLGTCFYVIEIASTRLEAFARGLRGGRGGRGGGDDGDEIWIKDHQIPALSAAFLAMECVRSLCLRTPQVMLDGWAEAFKAQRQRHVRALLALLQVPLRDIYPTLTVAVLDMIVALAAQPSMRNDLVYGGTPVVLLGLILQFLRDEARPLSPKQQQPAPKGEALSTAGALLLSKSWVSSSTAKLLMTPAERENSGGSLGGGDLEDGEEEEEESSDEEDDGMESDEGDDAVSGAAVNGSKDAALGRPGKPEIKLSSRILPTREEWQRQVSARSQRGLLMRIFEALKSLVGSAVPLPPGTKTPRALSFEEIESGMRQLLTPGLLFYLRVAKPSNFLGMISTTESLRLPRVYWTPAMCEKLTLVLRDQERRAQARLRDGQWPAWEIGSFLGADGFKYIYDMAADEIVVDDIFLEVLGNATEAECAQIFAQLIEVEGLEPSSFSESLLISIRSLEAVRQRMAASSNSQMRARAGRVSEELTLKRRIQERLIKIRPELDWSGRASYTST</sequence>
<dbReference type="GO" id="GO:0007032">
    <property type="term" value="P:endosome organization"/>
    <property type="evidence" value="ECO:0007669"/>
    <property type="project" value="InterPro"/>
</dbReference>
<evidence type="ECO:0000256" key="1">
    <source>
        <dbReference type="SAM" id="MobiDB-lite"/>
    </source>
</evidence>
<name>A0A7S1UCA6_9STRA</name>
<dbReference type="InterPro" id="IPR044978">
    <property type="entry name" value="GRV2/DNAJC13"/>
</dbReference>
<dbReference type="GO" id="GO:0010008">
    <property type="term" value="C:endosome membrane"/>
    <property type="evidence" value="ECO:0007669"/>
    <property type="project" value="TreeGrafter"/>
</dbReference>
<dbReference type="EMBL" id="HBGJ01034788">
    <property type="protein sequence ID" value="CAD9263672.1"/>
    <property type="molecule type" value="Transcribed_RNA"/>
</dbReference>
<evidence type="ECO:0000313" key="2">
    <source>
        <dbReference type="EMBL" id="CAD9263672.1"/>
    </source>
</evidence>
<feature type="region of interest" description="Disordered" evidence="1">
    <location>
        <begin position="521"/>
        <end position="589"/>
    </location>
</feature>
<protein>
    <submittedName>
        <fullName evidence="2">Uncharacterized protein</fullName>
    </submittedName>
</protein>
<dbReference type="GO" id="GO:2000641">
    <property type="term" value="P:regulation of early endosome to late endosome transport"/>
    <property type="evidence" value="ECO:0007669"/>
    <property type="project" value="InterPro"/>
</dbReference>
<proteinExistence type="predicted"/>
<feature type="compositionally biased region" description="Pro residues" evidence="1">
    <location>
        <begin position="23"/>
        <end position="40"/>
    </location>
</feature>